<dbReference type="GO" id="GO:0004452">
    <property type="term" value="F:isopentenyl-diphosphate delta-isomerase activity"/>
    <property type="evidence" value="ECO:0007669"/>
    <property type="project" value="UniProtKB-EC"/>
</dbReference>
<evidence type="ECO:0000256" key="9">
    <source>
        <dbReference type="ARBA" id="ARBA00023098"/>
    </source>
</evidence>
<evidence type="ECO:0000256" key="10">
    <source>
        <dbReference type="ARBA" id="ARBA00023229"/>
    </source>
</evidence>
<organism evidence="14 15">
    <name type="scientific">Blastomyces percursus</name>
    <dbReference type="NCBI Taxonomy" id="1658174"/>
    <lineage>
        <taxon>Eukaryota</taxon>
        <taxon>Fungi</taxon>
        <taxon>Dikarya</taxon>
        <taxon>Ascomycota</taxon>
        <taxon>Pezizomycotina</taxon>
        <taxon>Eurotiomycetes</taxon>
        <taxon>Eurotiomycetidae</taxon>
        <taxon>Onygenales</taxon>
        <taxon>Ajellomycetaceae</taxon>
        <taxon>Blastomyces</taxon>
    </lineage>
</organism>
<keyword evidence="15" id="KW-1185">Reference proteome</keyword>
<gene>
    <name evidence="14" type="ORF">ACJ73_00649</name>
</gene>
<dbReference type="STRING" id="1658174.A0A1J9RK08"/>
<keyword evidence="8" id="KW-0752">Steroid biosynthesis</keyword>
<dbReference type="InterPro" id="IPR000086">
    <property type="entry name" value="NUDIX_hydrolase_dom"/>
</dbReference>
<comment type="caution">
    <text evidence="14">The sequence shown here is derived from an EMBL/GenBank/DDBJ whole genome shotgun (WGS) entry which is preliminary data.</text>
</comment>
<dbReference type="Gene3D" id="3.90.79.10">
    <property type="entry name" value="Nucleoside Triphosphate Pyrophosphohydrolase"/>
    <property type="match status" value="1"/>
</dbReference>
<evidence type="ECO:0000256" key="6">
    <source>
        <dbReference type="ARBA" id="ARBA00022723"/>
    </source>
</evidence>
<evidence type="ECO:0000313" key="14">
    <source>
        <dbReference type="EMBL" id="OJD27941.1"/>
    </source>
</evidence>
<dbReference type="GO" id="GO:0046872">
    <property type="term" value="F:metal ion binding"/>
    <property type="evidence" value="ECO:0007669"/>
    <property type="project" value="UniProtKB-KW"/>
</dbReference>
<dbReference type="UniPathway" id="UPA00059">
    <property type="reaction ID" value="UER00104"/>
</dbReference>
<evidence type="ECO:0000256" key="5">
    <source>
        <dbReference type="ARBA" id="ARBA00022516"/>
    </source>
</evidence>
<dbReference type="PROSITE" id="PS51462">
    <property type="entry name" value="NUDIX"/>
    <property type="match status" value="1"/>
</dbReference>
<sequence length="270" mass="30977">MSNTTTTTAATAITAENVTTLFPDVDLSLARATAQTQNSAREGGELEGYDEEQIRLMDEVCIVLDENDKPIGSASKKTCHLMTNIDRGLLHRAFSVFLFDSQKRLLLQQRASEKITFPDMWTNTCCSHPLGIPSETGVEFEDAVQGVRRAAQRKLNHELGIKAEQVPLEKFDFLTRIHYKAPSDGKWAEHEIDYILFIQADVDLDVSPNEIRDIKYVTADELKQMFKDSELKFTPWFKLICDSMLFNWWEKFGTQEFEKFKGDRTLHRML</sequence>
<evidence type="ECO:0000256" key="3">
    <source>
        <dbReference type="ARBA" id="ARBA00007579"/>
    </source>
</evidence>
<evidence type="ECO:0000256" key="8">
    <source>
        <dbReference type="ARBA" id="ARBA00022955"/>
    </source>
</evidence>
<dbReference type="Proteomes" id="UP000242791">
    <property type="component" value="Unassembled WGS sequence"/>
</dbReference>
<evidence type="ECO:0000256" key="2">
    <source>
        <dbReference type="ARBA" id="ARBA00004826"/>
    </source>
</evidence>
<comment type="cofactor">
    <cofactor evidence="1">
        <name>Mg(2+)</name>
        <dbReference type="ChEBI" id="CHEBI:18420"/>
    </cofactor>
</comment>
<dbReference type="InterPro" id="IPR011876">
    <property type="entry name" value="IsopentenylPP_isomerase_typ1"/>
</dbReference>
<dbReference type="EMBL" id="LGTZ01000048">
    <property type="protein sequence ID" value="OJD27941.1"/>
    <property type="molecule type" value="Genomic_DNA"/>
</dbReference>
<evidence type="ECO:0000256" key="12">
    <source>
        <dbReference type="ARBA" id="ARBA00029294"/>
    </source>
</evidence>
<dbReference type="GO" id="GO:0009240">
    <property type="term" value="P:isopentenyl diphosphate biosynthetic process"/>
    <property type="evidence" value="ECO:0007669"/>
    <property type="project" value="TreeGrafter"/>
</dbReference>
<name>A0A1J9RK08_9EURO</name>
<dbReference type="GO" id="GO:0006694">
    <property type="term" value="P:steroid biosynthetic process"/>
    <property type="evidence" value="ECO:0007669"/>
    <property type="project" value="UniProtKB-KW"/>
</dbReference>
<dbReference type="InterPro" id="IPR015797">
    <property type="entry name" value="NUDIX_hydrolase-like_dom_sf"/>
</dbReference>
<dbReference type="EC" id="5.3.3.2" evidence="4"/>
<keyword evidence="6" id="KW-0479">Metal-binding</keyword>
<keyword evidence="10" id="KW-0414">Isoprene biosynthesis</keyword>
<reference evidence="14 15" key="1">
    <citation type="submission" date="2015-08" db="EMBL/GenBank/DDBJ databases">
        <title>Emmonsia species relationships and genome sequence.</title>
        <authorList>
            <person name="Cuomo C.A."/>
            <person name="Schwartz I.S."/>
            <person name="Kenyon C."/>
            <person name="De Hoog G.S."/>
            <person name="Govender N.P."/>
            <person name="Botha A."/>
            <person name="Moreno L."/>
            <person name="De Vries M."/>
            <person name="Munoz J.F."/>
            <person name="Stielow J.B."/>
        </authorList>
    </citation>
    <scope>NUCLEOTIDE SEQUENCE [LARGE SCALE GENOMIC DNA]</scope>
    <source>
        <strain evidence="14 15">EI222</strain>
    </source>
</reference>
<evidence type="ECO:0000259" key="13">
    <source>
        <dbReference type="PROSITE" id="PS51462"/>
    </source>
</evidence>
<dbReference type="SUPFAM" id="SSF55811">
    <property type="entry name" value="Nudix"/>
    <property type="match status" value="1"/>
</dbReference>
<comment type="pathway">
    <text evidence="2">Isoprenoid biosynthesis; dimethylallyl diphosphate biosynthesis; dimethylallyl diphosphate from isopentenyl diphosphate: step 1/1.</text>
</comment>
<dbReference type="AlphaFoldDB" id="A0A1J9RK08"/>
<dbReference type="PANTHER" id="PTHR10885">
    <property type="entry name" value="ISOPENTENYL-DIPHOSPHATE DELTA-ISOMERASE"/>
    <property type="match status" value="1"/>
</dbReference>
<dbReference type="CDD" id="cd02885">
    <property type="entry name" value="NUDIX_IPP_Isomerase"/>
    <property type="match status" value="1"/>
</dbReference>
<dbReference type="GO" id="GO:0005737">
    <property type="term" value="C:cytoplasm"/>
    <property type="evidence" value="ECO:0007669"/>
    <property type="project" value="TreeGrafter"/>
</dbReference>
<keyword evidence="7" id="KW-0460">Magnesium</keyword>
<evidence type="ECO:0000256" key="7">
    <source>
        <dbReference type="ARBA" id="ARBA00022842"/>
    </source>
</evidence>
<keyword evidence="9" id="KW-0443">Lipid metabolism</keyword>
<evidence type="ECO:0000256" key="11">
    <source>
        <dbReference type="ARBA" id="ARBA00023235"/>
    </source>
</evidence>
<keyword evidence="11 14" id="KW-0413">Isomerase</keyword>
<comment type="similarity">
    <text evidence="3">Belongs to the IPP isomerase type 1 family.</text>
</comment>
<dbReference type="NCBIfam" id="TIGR02150">
    <property type="entry name" value="IPP_isom_1"/>
    <property type="match status" value="1"/>
</dbReference>
<feature type="domain" description="Nudix hydrolase" evidence="13">
    <location>
        <begin position="89"/>
        <end position="239"/>
    </location>
</feature>
<dbReference type="OrthoDB" id="510307at2759"/>
<accession>A0A1J9RK08</accession>
<evidence type="ECO:0000256" key="4">
    <source>
        <dbReference type="ARBA" id="ARBA00012057"/>
    </source>
</evidence>
<dbReference type="VEuPathDB" id="FungiDB:ACJ73_00649"/>
<dbReference type="PANTHER" id="PTHR10885:SF0">
    <property type="entry name" value="ISOPENTENYL-DIPHOSPHATE DELTA-ISOMERASE"/>
    <property type="match status" value="1"/>
</dbReference>
<comment type="catalytic activity">
    <reaction evidence="12">
        <text>isopentenyl diphosphate = dimethylallyl diphosphate</text>
        <dbReference type="Rhea" id="RHEA:23284"/>
        <dbReference type="ChEBI" id="CHEBI:57623"/>
        <dbReference type="ChEBI" id="CHEBI:128769"/>
        <dbReference type="EC" id="5.3.3.2"/>
    </reaction>
    <physiologicalReaction direction="left-to-right" evidence="12">
        <dbReference type="Rhea" id="RHEA:23285"/>
    </physiologicalReaction>
</comment>
<protein>
    <recommendedName>
        <fullName evidence="4">isopentenyl-diphosphate Delta-isomerase</fullName>
        <ecNumber evidence="4">5.3.3.2</ecNumber>
    </recommendedName>
</protein>
<evidence type="ECO:0000256" key="1">
    <source>
        <dbReference type="ARBA" id="ARBA00001946"/>
    </source>
</evidence>
<keyword evidence="5" id="KW-0444">Lipid biosynthesis</keyword>
<dbReference type="Pfam" id="PF00293">
    <property type="entry name" value="NUDIX"/>
    <property type="match status" value="1"/>
</dbReference>
<dbReference type="FunFam" id="3.90.79.10:FF:000012">
    <property type="entry name" value="Isopentenyl-diphosphate Delta-isomerase 1"/>
    <property type="match status" value="1"/>
</dbReference>
<proteinExistence type="inferred from homology"/>
<evidence type="ECO:0000313" key="15">
    <source>
        <dbReference type="Proteomes" id="UP000242791"/>
    </source>
</evidence>
<dbReference type="GO" id="GO:0050992">
    <property type="term" value="P:dimethylallyl diphosphate biosynthetic process"/>
    <property type="evidence" value="ECO:0007669"/>
    <property type="project" value="UniProtKB-UniPathway"/>
</dbReference>